<feature type="compositionally biased region" description="Acidic residues" evidence="1">
    <location>
        <begin position="126"/>
        <end position="141"/>
    </location>
</feature>
<evidence type="ECO:0000313" key="4">
    <source>
        <dbReference type="WBParaSite" id="HDID_0000821801-mRNA-1"/>
    </source>
</evidence>
<dbReference type="WBParaSite" id="HDID_0000821801-mRNA-1">
    <property type="protein sequence ID" value="HDID_0000821801-mRNA-1"/>
    <property type="gene ID" value="HDID_0000821801"/>
</dbReference>
<dbReference type="EMBL" id="UYSG01011047">
    <property type="protein sequence ID" value="VDL60534.1"/>
    <property type="molecule type" value="Genomic_DNA"/>
</dbReference>
<protein>
    <submittedName>
        <fullName evidence="2 4">Uncharacterized protein</fullName>
    </submittedName>
</protein>
<name>A0A0R3SSF0_HYMDI</name>
<feature type="compositionally biased region" description="Basic and acidic residues" evidence="1">
    <location>
        <begin position="60"/>
        <end position="86"/>
    </location>
</feature>
<reference evidence="2 3" key="2">
    <citation type="submission" date="2018-11" db="EMBL/GenBank/DDBJ databases">
        <authorList>
            <consortium name="Pathogen Informatics"/>
        </authorList>
    </citation>
    <scope>NUCLEOTIDE SEQUENCE [LARGE SCALE GENOMIC DNA]</scope>
</reference>
<feature type="compositionally biased region" description="Basic and acidic residues" evidence="1">
    <location>
        <begin position="39"/>
        <end position="52"/>
    </location>
</feature>
<sequence length="151" mass="17457">MEIKIQRMEILVGLPLNSNRTRTQNVQTKNWIQRNQKKLEKEFSDDSSLKEDFNEEELEKEIVKEPTSESKPHMPGDDITKSENRNHTKRKSSSSMAIQYQRNNKKQRTSGKESKLAEFESGNESSSEDDESDSEEDSDYSESDKDSDSDS</sequence>
<dbReference type="Proteomes" id="UP000274504">
    <property type="component" value="Unassembled WGS sequence"/>
</dbReference>
<reference evidence="4" key="1">
    <citation type="submission" date="2017-02" db="UniProtKB">
        <authorList>
            <consortium name="WormBaseParasite"/>
        </authorList>
    </citation>
    <scope>IDENTIFICATION</scope>
</reference>
<proteinExistence type="predicted"/>
<feature type="region of interest" description="Disordered" evidence="1">
    <location>
        <begin position="39"/>
        <end position="151"/>
    </location>
</feature>
<dbReference type="AlphaFoldDB" id="A0A0R3SSF0"/>
<gene>
    <name evidence="2" type="ORF">HDID_LOCUS8216</name>
</gene>
<accession>A0A0R3SSF0</accession>
<evidence type="ECO:0000256" key="1">
    <source>
        <dbReference type="SAM" id="MobiDB-lite"/>
    </source>
</evidence>
<feature type="compositionally biased region" description="Basic and acidic residues" evidence="1">
    <location>
        <begin position="142"/>
        <end position="151"/>
    </location>
</feature>
<evidence type="ECO:0000313" key="3">
    <source>
        <dbReference type="Proteomes" id="UP000274504"/>
    </source>
</evidence>
<evidence type="ECO:0000313" key="2">
    <source>
        <dbReference type="EMBL" id="VDL60534.1"/>
    </source>
</evidence>
<feature type="compositionally biased region" description="Polar residues" evidence="1">
    <location>
        <begin position="93"/>
        <end position="102"/>
    </location>
</feature>
<organism evidence="4">
    <name type="scientific">Hymenolepis diminuta</name>
    <name type="common">Rat tapeworm</name>
    <dbReference type="NCBI Taxonomy" id="6216"/>
    <lineage>
        <taxon>Eukaryota</taxon>
        <taxon>Metazoa</taxon>
        <taxon>Spiralia</taxon>
        <taxon>Lophotrochozoa</taxon>
        <taxon>Platyhelminthes</taxon>
        <taxon>Cestoda</taxon>
        <taxon>Eucestoda</taxon>
        <taxon>Cyclophyllidea</taxon>
        <taxon>Hymenolepididae</taxon>
        <taxon>Hymenolepis</taxon>
    </lineage>
</organism>